<feature type="transmembrane region" description="Helical" evidence="6">
    <location>
        <begin position="91"/>
        <end position="116"/>
    </location>
</feature>
<evidence type="ECO:0000256" key="4">
    <source>
        <dbReference type="ARBA" id="ARBA00022989"/>
    </source>
</evidence>
<dbReference type="AlphaFoldDB" id="A0A1G5MWI2"/>
<organism evidence="7 8">
    <name type="scientific">Afifella marina DSM 2698</name>
    <dbReference type="NCBI Taxonomy" id="1120955"/>
    <lineage>
        <taxon>Bacteria</taxon>
        <taxon>Pseudomonadati</taxon>
        <taxon>Pseudomonadota</taxon>
        <taxon>Alphaproteobacteria</taxon>
        <taxon>Hyphomicrobiales</taxon>
        <taxon>Afifellaceae</taxon>
        <taxon>Afifella</taxon>
    </lineage>
</organism>
<evidence type="ECO:0000256" key="5">
    <source>
        <dbReference type="ARBA" id="ARBA00023136"/>
    </source>
</evidence>
<dbReference type="Pfam" id="PF02653">
    <property type="entry name" value="BPD_transp_2"/>
    <property type="match status" value="1"/>
</dbReference>
<gene>
    <name evidence="7" type="ORF">SAMN03080610_01141</name>
</gene>
<sequence length="323" mass="34443">MTDTTSNVELSDDTFRRHRLAGYLIAAIGIAALAVAPFLGIYPIFLMKLLCFALFACAFNLMLGYVGLLSFGHAAFFGMAAYVAGHAVKVWGIGTVFGIAAGTLTAGIMGLVFGAIAIRQKGIYFAMITLALAQMVFFFCLQAPFTHGEDGIQGIPRGTVFGLIDLRDTLTMYYFVAVIFAAGFFVLHRTVHSPFGQALKGIRENEPRMISLGYPVALLKVLAFTMSAAITGLAGATKAIVFQSATLTDVNWHMSGEVVLMTLIGGMGTILGPVAGAGIVIALQNYLSTIGSWVTVVMGAIFVICVLTFRRGIVGEILARTRR</sequence>
<dbReference type="PANTHER" id="PTHR30482">
    <property type="entry name" value="HIGH-AFFINITY BRANCHED-CHAIN AMINO ACID TRANSPORT SYSTEM PERMEASE"/>
    <property type="match status" value="1"/>
</dbReference>
<keyword evidence="3 6" id="KW-0812">Transmembrane</keyword>
<evidence type="ECO:0000313" key="8">
    <source>
        <dbReference type="Proteomes" id="UP000199347"/>
    </source>
</evidence>
<feature type="transmembrane region" description="Helical" evidence="6">
    <location>
        <begin position="290"/>
        <end position="309"/>
    </location>
</feature>
<feature type="transmembrane region" description="Helical" evidence="6">
    <location>
        <begin position="123"/>
        <end position="145"/>
    </location>
</feature>
<dbReference type="STRING" id="1120955.SAMN03080610_01141"/>
<feature type="transmembrane region" description="Helical" evidence="6">
    <location>
        <begin position="258"/>
        <end position="283"/>
    </location>
</feature>
<dbReference type="Proteomes" id="UP000199347">
    <property type="component" value="Unassembled WGS sequence"/>
</dbReference>
<keyword evidence="2" id="KW-1003">Cell membrane</keyword>
<evidence type="ECO:0000256" key="3">
    <source>
        <dbReference type="ARBA" id="ARBA00022692"/>
    </source>
</evidence>
<feature type="transmembrane region" description="Helical" evidence="6">
    <location>
        <begin position="20"/>
        <end position="42"/>
    </location>
</feature>
<evidence type="ECO:0000313" key="7">
    <source>
        <dbReference type="EMBL" id="SCZ29545.1"/>
    </source>
</evidence>
<evidence type="ECO:0000256" key="1">
    <source>
        <dbReference type="ARBA" id="ARBA00004651"/>
    </source>
</evidence>
<dbReference type="PANTHER" id="PTHR30482:SF17">
    <property type="entry name" value="ABC TRANSPORTER ATP-BINDING PROTEIN"/>
    <property type="match status" value="1"/>
</dbReference>
<feature type="transmembrane region" description="Helical" evidence="6">
    <location>
        <begin position="172"/>
        <end position="191"/>
    </location>
</feature>
<evidence type="ECO:0000256" key="2">
    <source>
        <dbReference type="ARBA" id="ARBA00022475"/>
    </source>
</evidence>
<keyword evidence="4 6" id="KW-1133">Transmembrane helix</keyword>
<dbReference type="InterPro" id="IPR001851">
    <property type="entry name" value="ABC_transp_permease"/>
</dbReference>
<protein>
    <submittedName>
        <fullName evidence="7">Branched-chain amino acid transport system permease protein</fullName>
    </submittedName>
</protein>
<comment type="subcellular location">
    <subcellularLocation>
        <location evidence="1">Cell membrane</location>
        <topology evidence="1">Multi-pass membrane protein</topology>
    </subcellularLocation>
</comment>
<dbReference type="OrthoDB" id="9804361at2"/>
<feature type="transmembrane region" description="Helical" evidence="6">
    <location>
        <begin position="212"/>
        <end position="234"/>
    </location>
</feature>
<feature type="transmembrane region" description="Helical" evidence="6">
    <location>
        <begin position="49"/>
        <end position="71"/>
    </location>
</feature>
<evidence type="ECO:0000256" key="6">
    <source>
        <dbReference type="SAM" id="Phobius"/>
    </source>
</evidence>
<keyword evidence="8" id="KW-1185">Reference proteome</keyword>
<dbReference type="EMBL" id="FMVW01000002">
    <property type="protein sequence ID" value="SCZ29545.1"/>
    <property type="molecule type" value="Genomic_DNA"/>
</dbReference>
<accession>A0A1G5MWI2</accession>
<proteinExistence type="predicted"/>
<dbReference type="RefSeq" id="WP_092810465.1">
    <property type="nucleotide sequence ID" value="NZ_FMVW01000002.1"/>
</dbReference>
<dbReference type="GO" id="GO:0005886">
    <property type="term" value="C:plasma membrane"/>
    <property type="evidence" value="ECO:0007669"/>
    <property type="project" value="UniProtKB-SubCell"/>
</dbReference>
<dbReference type="InterPro" id="IPR043428">
    <property type="entry name" value="LivM-like"/>
</dbReference>
<reference evidence="7 8" key="1">
    <citation type="submission" date="2016-10" db="EMBL/GenBank/DDBJ databases">
        <authorList>
            <person name="de Groot N.N."/>
        </authorList>
    </citation>
    <scope>NUCLEOTIDE SEQUENCE [LARGE SCALE GENOMIC DNA]</scope>
    <source>
        <strain evidence="7 8">DSM 2698</strain>
    </source>
</reference>
<dbReference type="GO" id="GO:0015658">
    <property type="term" value="F:branched-chain amino acid transmembrane transporter activity"/>
    <property type="evidence" value="ECO:0007669"/>
    <property type="project" value="InterPro"/>
</dbReference>
<dbReference type="CDD" id="cd06581">
    <property type="entry name" value="TM_PBP1_LivM_like"/>
    <property type="match status" value="1"/>
</dbReference>
<name>A0A1G5MWI2_AFIMA</name>
<keyword evidence="5 6" id="KW-0472">Membrane</keyword>